<organism evidence="1">
    <name type="scientific">marine metagenome</name>
    <dbReference type="NCBI Taxonomy" id="408172"/>
    <lineage>
        <taxon>unclassified sequences</taxon>
        <taxon>metagenomes</taxon>
        <taxon>ecological metagenomes</taxon>
    </lineage>
</organism>
<accession>A0A382UNY2</accession>
<protein>
    <recommendedName>
        <fullName evidence="2">Cupin 2 conserved barrel domain-containing protein</fullName>
    </recommendedName>
</protein>
<gene>
    <name evidence="1" type="ORF">METZ01_LOCUS388840</name>
</gene>
<dbReference type="AlphaFoldDB" id="A0A382UNY2"/>
<dbReference type="InterPro" id="IPR011051">
    <property type="entry name" value="RmlC_Cupin_sf"/>
</dbReference>
<dbReference type="SUPFAM" id="SSF51182">
    <property type="entry name" value="RmlC-like cupins"/>
    <property type="match status" value="1"/>
</dbReference>
<dbReference type="Gene3D" id="2.60.120.10">
    <property type="entry name" value="Jelly Rolls"/>
    <property type="match status" value="1"/>
</dbReference>
<dbReference type="InterPro" id="IPR014710">
    <property type="entry name" value="RmlC-like_jellyroll"/>
</dbReference>
<evidence type="ECO:0008006" key="2">
    <source>
        <dbReference type="Google" id="ProtNLM"/>
    </source>
</evidence>
<name>A0A382UNY2_9ZZZZ</name>
<dbReference type="EMBL" id="UINC01145695">
    <property type="protein sequence ID" value="SVD35986.1"/>
    <property type="molecule type" value="Genomic_DNA"/>
</dbReference>
<proteinExistence type="predicted"/>
<sequence>MRKEFVVLMKKFRYDQMKGGWFVGNFEPSVFKTKNFEVGYLKHKKGDMWDKHYHKQATEVNLIVRGRVKVNDEIYSKGDIFIIEPNETIDPLFLEDTEVVVVKAPSIMNDKYVVER</sequence>
<reference evidence="1" key="1">
    <citation type="submission" date="2018-05" db="EMBL/GenBank/DDBJ databases">
        <authorList>
            <person name="Lanie J.A."/>
            <person name="Ng W.-L."/>
            <person name="Kazmierczak K.M."/>
            <person name="Andrzejewski T.M."/>
            <person name="Davidsen T.M."/>
            <person name="Wayne K.J."/>
            <person name="Tettelin H."/>
            <person name="Glass J.I."/>
            <person name="Rusch D."/>
            <person name="Podicherti R."/>
            <person name="Tsui H.-C.T."/>
            <person name="Winkler M.E."/>
        </authorList>
    </citation>
    <scope>NUCLEOTIDE SEQUENCE</scope>
</reference>
<evidence type="ECO:0000313" key="1">
    <source>
        <dbReference type="EMBL" id="SVD35986.1"/>
    </source>
</evidence>